<accession>A0A127P5Q8</accession>
<comment type="subcellular location">
    <subcellularLocation>
        <location evidence="1 9">Cell inner membrane</location>
        <topology evidence="1 9">Multi-pass membrane protein</topology>
    </subcellularLocation>
</comment>
<feature type="transmembrane region" description="Helical" evidence="9">
    <location>
        <begin position="68"/>
        <end position="89"/>
    </location>
</feature>
<keyword evidence="6 9" id="KW-1133">Transmembrane helix</keyword>
<dbReference type="PATRIC" id="fig|158899.10.peg.320"/>
<evidence type="ECO:0000256" key="8">
    <source>
        <dbReference type="ARBA" id="ARBA00038436"/>
    </source>
</evidence>
<keyword evidence="5 9" id="KW-0812">Transmembrane</keyword>
<evidence type="ECO:0000313" key="12">
    <source>
        <dbReference type="Proteomes" id="UP000072421"/>
    </source>
</evidence>
<sequence>MTHVNKTGDAIDDKLPVALLPPFTFLTRCNAWLSLMCMRLAVLGLVLIAVAVFGQIFGRYVLNNSPSWTEALALLMVLYVTNIGVAVCVRDDRHMGVELLTGALPPRVRVPLKIFIHLLVILFAVLMIWNGWILGQQIIDYMIPNLGVSQGLTYWPLMLSGTLIVLFSIEHIIALLQRTRVVPSWH</sequence>
<feature type="transmembrane region" description="Helical" evidence="9">
    <location>
        <begin position="40"/>
        <end position="62"/>
    </location>
</feature>
<evidence type="ECO:0000256" key="7">
    <source>
        <dbReference type="ARBA" id="ARBA00023136"/>
    </source>
</evidence>
<reference evidence="11 12" key="1">
    <citation type="submission" date="2015-11" db="EMBL/GenBank/DDBJ databases">
        <title>Exploring the genomic traits of fungus-feeding bacterial genus Collimonas.</title>
        <authorList>
            <person name="Song C."/>
            <person name="Schmidt R."/>
            <person name="de Jager V."/>
            <person name="Krzyzanowska D."/>
            <person name="Jongedijk E."/>
            <person name="Cankar K."/>
            <person name="Beekwilder J."/>
            <person name="van Veen A."/>
            <person name="de Boer W."/>
            <person name="van Veen J.A."/>
            <person name="Garbeva P."/>
        </authorList>
    </citation>
    <scope>NUCLEOTIDE SEQUENCE [LARGE SCALE GENOMIC DNA]</scope>
    <source>
        <strain evidence="11 12">Ter6</strain>
    </source>
</reference>
<dbReference type="EMBL" id="CP013232">
    <property type="protein sequence ID" value="AMO93057.1"/>
    <property type="molecule type" value="Genomic_DNA"/>
</dbReference>
<dbReference type="Proteomes" id="UP000072421">
    <property type="component" value="Chromosome"/>
</dbReference>
<dbReference type="GO" id="GO:0015740">
    <property type="term" value="P:C4-dicarboxylate transport"/>
    <property type="evidence" value="ECO:0007669"/>
    <property type="project" value="TreeGrafter"/>
</dbReference>
<proteinExistence type="inferred from homology"/>
<evidence type="ECO:0000256" key="6">
    <source>
        <dbReference type="ARBA" id="ARBA00022989"/>
    </source>
</evidence>
<dbReference type="InterPro" id="IPR055348">
    <property type="entry name" value="DctQ"/>
</dbReference>
<feature type="transmembrane region" description="Helical" evidence="9">
    <location>
        <begin position="110"/>
        <end position="134"/>
    </location>
</feature>
<evidence type="ECO:0000256" key="5">
    <source>
        <dbReference type="ARBA" id="ARBA00022692"/>
    </source>
</evidence>
<dbReference type="Pfam" id="PF04290">
    <property type="entry name" value="DctQ"/>
    <property type="match status" value="1"/>
</dbReference>
<comment type="function">
    <text evidence="9">Part of the tripartite ATP-independent periplasmic (TRAP) transport system.</text>
</comment>
<keyword evidence="2 9" id="KW-0813">Transport</keyword>
<dbReference type="GO" id="GO:0022857">
    <property type="term" value="F:transmembrane transporter activity"/>
    <property type="evidence" value="ECO:0007669"/>
    <property type="project" value="UniProtKB-UniRule"/>
</dbReference>
<keyword evidence="7 9" id="KW-0472">Membrane</keyword>
<comment type="similarity">
    <text evidence="8 9">Belongs to the TRAP transporter small permease family.</text>
</comment>
<comment type="subunit">
    <text evidence="9">The complex comprises the extracytoplasmic solute receptor protein and the two transmembrane proteins.</text>
</comment>
<evidence type="ECO:0000256" key="9">
    <source>
        <dbReference type="RuleBase" id="RU369079"/>
    </source>
</evidence>
<dbReference type="PANTHER" id="PTHR35011:SF11">
    <property type="entry name" value="TRAP TRANSPORTER SMALL PERMEASE PROTEIN"/>
    <property type="match status" value="1"/>
</dbReference>
<evidence type="ECO:0000256" key="2">
    <source>
        <dbReference type="ARBA" id="ARBA00022448"/>
    </source>
</evidence>
<dbReference type="AlphaFoldDB" id="A0A127P5Q8"/>
<evidence type="ECO:0000256" key="3">
    <source>
        <dbReference type="ARBA" id="ARBA00022475"/>
    </source>
</evidence>
<protein>
    <recommendedName>
        <fullName evidence="9">TRAP transporter small permease protein</fullName>
    </recommendedName>
</protein>
<dbReference type="PANTHER" id="PTHR35011">
    <property type="entry name" value="2,3-DIKETO-L-GULONATE TRAP TRANSPORTER SMALL PERMEASE PROTEIN YIAM"/>
    <property type="match status" value="1"/>
</dbReference>
<evidence type="ECO:0000259" key="10">
    <source>
        <dbReference type="Pfam" id="PF04290"/>
    </source>
</evidence>
<organism evidence="11">
    <name type="scientific">Collimonas fungivorans</name>
    <dbReference type="NCBI Taxonomy" id="158899"/>
    <lineage>
        <taxon>Bacteria</taxon>
        <taxon>Pseudomonadati</taxon>
        <taxon>Pseudomonadota</taxon>
        <taxon>Betaproteobacteria</taxon>
        <taxon>Burkholderiales</taxon>
        <taxon>Oxalobacteraceae</taxon>
        <taxon>Collimonas</taxon>
    </lineage>
</organism>
<feature type="transmembrane region" description="Helical" evidence="9">
    <location>
        <begin position="154"/>
        <end position="176"/>
    </location>
</feature>
<feature type="domain" description="Tripartite ATP-independent periplasmic transporters DctQ component" evidence="10">
    <location>
        <begin position="48"/>
        <end position="177"/>
    </location>
</feature>
<dbReference type="GO" id="GO:0005886">
    <property type="term" value="C:plasma membrane"/>
    <property type="evidence" value="ECO:0007669"/>
    <property type="project" value="UniProtKB-SubCell"/>
</dbReference>
<dbReference type="InterPro" id="IPR007387">
    <property type="entry name" value="TRAP_DctQ"/>
</dbReference>
<gene>
    <name evidence="11" type="ORF">CFter6_0326</name>
</gene>
<keyword evidence="3" id="KW-1003">Cell membrane</keyword>
<dbReference type="RefSeq" id="WP_205631428.1">
    <property type="nucleotide sequence ID" value="NZ_CP013232.1"/>
</dbReference>
<keyword evidence="4 9" id="KW-0997">Cell inner membrane</keyword>
<evidence type="ECO:0000256" key="4">
    <source>
        <dbReference type="ARBA" id="ARBA00022519"/>
    </source>
</evidence>
<evidence type="ECO:0000313" key="11">
    <source>
        <dbReference type="EMBL" id="AMO93057.1"/>
    </source>
</evidence>
<name>A0A127P5Q8_9BURK</name>
<evidence type="ECO:0000256" key="1">
    <source>
        <dbReference type="ARBA" id="ARBA00004429"/>
    </source>
</evidence>